<feature type="transmembrane region" description="Helical" evidence="1">
    <location>
        <begin position="7"/>
        <end position="23"/>
    </location>
</feature>
<name>A0A0N0ZTM0_CHRID</name>
<feature type="transmembrane region" description="Helical" evidence="1">
    <location>
        <begin position="65"/>
        <end position="87"/>
    </location>
</feature>
<gene>
    <name evidence="2" type="ORF">AOB46_20460</name>
</gene>
<accession>A0A0N0ZTM0</accession>
<organism evidence="2 3">
    <name type="scientific">Chryseobacterium indologenes</name>
    <name type="common">Flavobacterium indologenes</name>
    <dbReference type="NCBI Taxonomy" id="253"/>
    <lineage>
        <taxon>Bacteria</taxon>
        <taxon>Pseudomonadati</taxon>
        <taxon>Bacteroidota</taxon>
        <taxon>Flavobacteriia</taxon>
        <taxon>Flavobacteriales</taxon>
        <taxon>Weeksellaceae</taxon>
        <taxon>Chryseobacterium group</taxon>
        <taxon>Chryseobacterium</taxon>
    </lineage>
</organism>
<dbReference type="PATRIC" id="fig|253.9.peg.2068"/>
<feature type="transmembrane region" description="Helical" evidence="1">
    <location>
        <begin position="93"/>
        <end position="110"/>
    </location>
</feature>
<keyword evidence="1" id="KW-1133">Transmembrane helix</keyword>
<evidence type="ECO:0000256" key="1">
    <source>
        <dbReference type="SAM" id="Phobius"/>
    </source>
</evidence>
<dbReference type="EMBL" id="LJOD01000019">
    <property type="protein sequence ID" value="KPE49357.1"/>
    <property type="molecule type" value="Genomic_DNA"/>
</dbReference>
<dbReference type="OrthoDB" id="1447802at2"/>
<reference evidence="3" key="2">
    <citation type="submission" date="2015-09" db="EMBL/GenBank/DDBJ databases">
        <title>Draft genome sequence of a multidrug-resistant Chryseobacterium indologenes isolate from Malaysia.</title>
        <authorList>
            <person name="Yu C.Y."/>
            <person name="Ang G.Y."/>
            <person name="Chan K.-G."/>
        </authorList>
    </citation>
    <scope>NUCLEOTIDE SEQUENCE [LARGE SCALE GENOMIC DNA]</scope>
    <source>
        <strain evidence="3">CI_885</strain>
    </source>
</reference>
<keyword evidence="1" id="KW-0472">Membrane</keyword>
<dbReference type="RefSeq" id="WP_062702878.1">
    <property type="nucleotide sequence ID" value="NZ_LJOD01000019.1"/>
</dbReference>
<protein>
    <recommendedName>
        <fullName evidence="4">Magnesium citrate secondary transporter</fullName>
    </recommendedName>
</protein>
<reference evidence="2 3" key="1">
    <citation type="journal article" date="2015" name="Genom Data">
        <title>Draft genome sequence of a multidrug-resistant Chryseobacterium indologenes isolate from Malaysia.</title>
        <authorList>
            <person name="Yu C.Y."/>
            <person name="Ang G.Y."/>
            <person name="Cheng H.J."/>
            <person name="Cheong Y.M."/>
            <person name="Yin W.F."/>
            <person name="Chan K.G."/>
        </authorList>
    </citation>
    <scope>NUCLEOTIDE SEQUENCE [LARGE SCALE GENOMIC DNA]</scope>
    <source>
        <strain evidence="2 3">CI_885</strain>
    </source>
</reference>
<evidence type="ECO:0008006" key="4">
    <source>
        <dbReference type="Google" id="ProtNLM"/>
    </source>
</evidence>
<comment type="caution">
    <text evidence="2">The sequence shown here is derived from an EMBL/GenBank/DDBJ whole genome shotgun (WGS) entry which is preliminary data.</text>
</comment>
<sequence length="121" mass="14096">MKDRVSYWFLSGLTGWFLVIFLRHEGIFIPVISNYFTDFITVPMYAYLIEYLMNKGMGYSWKPDLNFIMTSVLYLSLLFEALCPLVSERFTGDLLDVLAYLTGGILYYFLKIRPIGKKDTA</sequence>
<keyword evidence="1" id="KW-0812">Transmembrane</keyword>
<feature type="transmembrane region" description="Helical" evidence="1">
    <location>
        <begin position="35"/>
        <end position="53"/>
    </location>
</feature>
<dbReference type="AlphaFoldDB" id="A0A0N0ZTM0"/>
<evidence type="ECO:0000313" key="3">
    <source>
        <dbReference type="Proteomes" id="UP000037953"/>
    </source>
</evidence>
<dbReference type="Proteomes" id="UP000037953">
    <property type="component" value="Unassembled WGS sequence"/>
</dbReference>
<evidence type="ECO:0000313" key="2">
    <source>
        <dbReference type="EMBL" id="KPE49357.1"/>
    </source>
</evidence>
<proteinExistence type="predicted"/>